<dbReference type="EMBL" id="MUGW01000014">
    <property type="protein sequence ID" value="OXA93373.1"/>
    <property type="molecule type" value="Genomic_DNA"/>
</dbReference>
<keyword evidence="7 14" id="KW-0418">Kinase</keyword>
<dbReference type="InterPro" id="IPR003661">
    <property type="entry name" value="HisK_dim/P_dom"/>
</dbReference>
<evidence type="ECO:0000256" key="2">
    <source>
        <dbReference type="ARBA" id="ARBA00004370"/>
    </source>
</evidence>
<dbReference type="EC" id="2.7.13.3" evidence="3"/>
<dbReference type="SMART" id="SM00304">
    <property type="entry name" value="HAMP"/>
    <property type="match status" value="1"/>
</dbReference>
<dbReference type="PROSITE" id="PS50885">
    <property type="entry name" value="HAMP"/>
    <property type="match status" value="1"/>
</dbReference>
<dbReference type="SUPFAM" id="SSF158472">
    <property type="entry name" value="HAMP domain-like"/>
    <property type="match status" value="1"/>
</dbReference>
<feature type="domain" description="HAMP" evidence="13">
    <location>
        <begin position="178"/>
        <end position="231"/>
    </location>
</feature>
<dbReference type="Pfam" id="PF00672">
    <property type="entry name" value="HAMP"/>
    <property type="match status" value="1"/>
</dbReference>
<keyword evidence="4" id="KW-0597">Phosphoprotein</keyword>
<reference evidence="14 15" key="1">
    <citation type="submission" date="2016-11" db="EMBL/GenBank/DDBJ databases">
        <title>Whole genomes of Flavobacteriaceae.</title>
        <authorList>
            <person name="Stine C."/>
            <person name="Li C."/>
            <person name="Tadesse D."/>
        </authorList>
    </citation>
    <scope>NUCLEOTIDE SEQUENCE [LARGE SCALE GENOMIC DNA]</scope>
    <source>
        <strain evidence="14 15">DSM 18292</strain>
    </source>
</reference>
<dbReference type="InterPro" id="IPR036097">
    <property type="entry name" value="HisK_dim/P_sf"/>
</dbReference>
<keyword evidence="6 11" id="KW-0812">Transmembrane</keyword>
<dbReference type="PRINTS" id="PR00344">
    <property type="entry name" value="BCTRLSENSOR"/>
</dbReference>
<feature type="transmembrane region" description="Helical" evidence="11">
    <location>
        <begin position="6"/>
        <end position="30"/>
    </location>
</feature>
<keyword evidence="8 11" id="KW-1133">Transmembrane helix</keyword>
<dbReference type="CDD" id="cd06225">
    <property type="entry name" value="HAMP"/>
    <property type="match status" value="1"/>
</dbReference>
<dbReference type="SMART" id="SM00387">
    <property type="entry name" value="HATPase_c"/>
    <property type="match status" value="1"/>
</dbReference>
<feature type="transmembrane region" description="Helical" evidence="11">
    <location>
        <begin position="156"/>
        <end position="177"/>
    </location>
</feature>
<keyword evidence="15" id="KW-1185">Reference proteome</keyword>
<keyword evidence="10 11" id="KW-0472">Membrane</keyword>
<evidence type="ECO:0000256" key="1">
    <source>
        <dbReference type="ARBA" id="ARBA00000085"/>
    </source>
</evidence>
<dbReference type="InterPro" id="IPR005467">
    <property type="entry name" value="His_kinase_dom"/>
</dbReference>
<gene>
    <name evidence="14" type="ORF">B0A66_06750</name>
</gene>
<comment type="catalytic activity">
    <reaction evidence="1">
        <text>ATP + protein L-histidine = ADP + protein N-phospho-L-histidine.</text>
        <dbReference type="EC" id="2.7.13.3"/>
    </reaction>
</comment>
<proteinExistence type="predicted"/>
<evidence type="ECO:0000256" key="10">
    <source>
        <dbReference type="ARBA" id="ARBA00023136"/>
    </source>
</evidence>
<dbReference type="RefSeq" id="WP_089049090.1">
    <property type="nucleotide sequence ID" value="NZ_FXTV01000020.1"/>
</dbReference>
<feature type="domain" description="Histidine kinase" evidence="12">
    <location>
        <begin position="239"/>
        <end position="455"/>
    </location>
</feature>
<keyword evidence="5" id="KW-0808">Transferase</keyword>
<dbReference type="GO" id="GO:0000155">
    <property type="term" value="F:phosphorelay sensor kinase activity"/>
    <property type="evidence" value="ECO:0007669"/>
    <property type="project" value="InterPro"/>
</dbReference>
<dbReference type="InterPro" id="IPR004358">
    <property type="entry name" value="Sig_transdc_His_kin-like_C"/>
</dbReference>
<dbReference type="Gene3D" id="3.30.565.10">
    <property type="entry name" value="Histidine kinase-like ATPase, C-terminal domain"/>
    <property type="match status" value="1"/>
</dbReference>
<dbReference type="Proteomes" id="UP000198345">
    <property type="component" value="Unassembled WGS sequence"/>
</dbReference>
<dbReference type="OrthoDB" id="594725at2"/>
<dbReference type="AlphaFoldDB" id="A0A226HGI2"/>
<accession>A0A226HGI2</accession>
<dbReference type="PROSITE" id="PS50109">
    <property type="entry name" value="HIS_KIN"/>
    <property type="match status" value="1"/>
</dbReference>
<evidence type="ECO:0000256" key="5">
    <source>
        <dbReference type="ARBA" id="ARBA00022679"/>
    </source>
</evidence>
<evidence type="ECO:0000259" key="13">
    <source>
        <dbReference type="PROSITE" id="PS50885"/>
    </source>
</evidence>
<dbReference type="InterPro" id="IPR003594">
    <property type="entry name" value="HATPase_dom"/>
</dbReference>
<keyword evidence="9" id="KW-0902">Two-component regulatory system</keyword>
<name>A0A226HGI2_9FLAO</name>
<organism evidence="14 15">
    <name type="scientific">Flavobacterium hercynium</name>
    <dbReference type="NCBI Taxonomy" id="387094"/>
    <lineage>
        <taxon>Bacteria</taxon>
        <taxon>Pseudomonadati</taxon>
        <taxon>Bacteroidota</taxon>
        <taxon>Flavobacteriia</taxon>
        <taxon>Flavobacteriales</taxon>
        <taxon>Flavobacteriaceae</taxon>
        <taxon>Flavobacterium</taxon>
    </lineage>
</organism>
<dbReference type="InterPro" id="IPR050428">
    <property type="entry name" value="TCS_sensor_his_kinase"/>
</dbReference>
<evidence type="ECO:0000256" key="9">
    <source>
        <dbReference type="ARBA" id="ARBA00023012"/>
    </source>
</evidence>
<dbReference type="Gene3D" id="1.10.287.130">
    <property type="match status" value="1"/>
</dbReference>
<dbReference type="SMART" id="SM00388">
    <property type="entry name" value="HisKA"/>
    <property type="match status" value="1"/>
</dbReference>
<evidence type="ECO:0000256" key="8">
    <source>
        <dbReference type="ARBA" id="ARBA00022989"/>
    </source>
</evidence>
<dbReference type="InterPro" id="IPR036890">
    <property type="entry name" value="HATPase_C_sf"/>
</dbReference>
<evidence type="ECO:0000313" key="14">
    <source>
        <dbReference type="EMBL" id="OXA93373.1"/>
    </source>
</evidence>
<comment type="caution">
    <text evidence="14">The sequence shown here is derived from an EMBL/GenBank/DDBJ whole genome shotgun (WGS) entry which is preliminary data.</text>
</comment>
<dbReference type="PANTHER" id="PTHR45436">
    <property type="entry name" value="SENSOR HISTIDINE KINASE YKOH"/>
    <property type="match status" value="1"/>
</dbReference>
<dbReference type="SUPFAM" id="SSF47384">
    <property type="entry name" value="Homodimeric domain of signal transducing histidine kinase"/>
    <property type="match status" value="1"/>
</dbReference>
<dbReference type="GO" id="GO:0005886">
    <property type="term" value="C:plasma membrane"/>
    <property type="evidence" value="ECO:0007669"/>
    <property type="project" value="TreeGrafter"/>
</dbReference>
<evidence type="ECO:0000256" key="4">
    <source>
        <dbReference type="ARBA" id="ARBA00022553"/>
    </source>
</evidence>
<dbReference type="PANTHER" id="PTHR45436:SF8">
    <property type="entry name" value="HISTIDINE KINASE"/>
    <property type="match status" value="1"/>
</dbReference>
<comment type="subcellular location">
    <subcellularLocation>
        <location evidence="2">Membrane</location>
    </subcellularLocation>
</comment>
<evidence type="ECO:0000256" key="7">
    <source>
        <dbReference type="ARBA" id="ARBA00022777"/>
    </source>
</evidence>
<evidence type="ECO:0000256" key="6">
    <source>
        <dbReference type="ARBA" id="ARBA00022692"/>
    </source>
</evidence>
<evidence type="ECO:0000256" key="3">
    <source>
        <dbReference type="ARBA" id="ARBA00012438"/>
    </source>
</evidence>
<dbReference type="CDD" id="cd00082">
    <property type="entry name" value="HisKA"/>
    <property type="match status" value="1"/>
</dbReference>
<evidence type="ECO:0000313" key="15">
    <source>
        <dbReference type="Proteomes" id="UP000198345"/>
    </source>
</evidence>
<dbReference type="Pfam" id="PF00512">
    <property type="entry name" value="HisKA"/>
    <property type="match status" value="1"/>
</dbReference>
<sequence>MTLKNRISLLVSLLFTILFGLASTLIFILYSNFRKEEFRERLQIKALSNIKLLVNVKRVDNQLLKMIDQNSINKLYDEKTLIFDSHFKLIYSSIDDAKINWSIDDLKYLKKNKTFFKQQGNYEVYGVFYDTKDKDFYALISATDDYGKRKLLFLRYTLIVSYIFFTCLCWVVTSLIVKKLMNPLGEFHQKIKNINENNLDTRVQTKRDKNEIDLIANEFNFMMDRIEISYQKQKEFTAHASHELRTPLSRITAQIENTITDSTTSVRTKNFLQNILSDVNQLTALINSLLVLSKIDTNKNEIAEVHRMDEILFSAIAFLKKSLPDSVILFEIEENENLDQALEIEGNKNLLEIALGNVLKNACIYSDNNQAKVKISCEEDLLILSISNTGSTLSQEEQKNLFQPFMRGKNAKDTSGFGLGLRIVNRILTLHNAQIYYSIPEENTNMFQLIFESKV</sequence>
<protein>
    <recommendedName>
        <fullName evidence="3">histidine kinase</fullName>
        <ecNumber evidence="3">2.7.13.3</ecNumber>
    </recommendedName>
</protein>
<dbReference type="Pfam" id="PF02518">
    <property type="entry name" value="HATPase_c"/>
    <property type="match status" value="1"/>
</dbReference>
<dbReference type="SUPFAM" id="SSF55874">
    <property type="entry name" value="ATPase domain of HSP90 chaperone/DNA topoisomerase II/histidine kinase"/>
    <property type="match status" value="1"/>
</dbReference>
<dbReference type="Gene3D" id="6.10.340.10">
    <property type="match status" value="1"/>
</dbReference>
<evidence type="ECO:0000259" key="12">
    <source>
        <dbReference type="PROSITE" id="PS50109"/>
    </source>
</evidence>
<dbReference type="InterPro" id="IPR003660">
    <property type="entry name" value="HAMP_dom"/>
</dbReference>
<evidence type="ECO:0000256" key="11">
    <source>
        <dbReference type="SAM" id="Phobius"/>
    </source>
</evidence>